<protein>
    <submittedName>
        <fullName evidence="2">Uncharacterized protein</fullName>
    </submittedName>
</protein>
<evidence type="ECO:0000313" key="3">
    <source>
        <dbReference type="Proteomes" id="UP000054560"/>
    </source>
</evidence>
<feature type="compositionally biased region" description="Polar residues" evidence="1">
    <location>
        <begin position="29"/>
        <end position="39"/>
    </location>
</feature>
<keyword evidence="3" id="KW-1185">Reference proteome</keyword>
<dbReference type="RefSeq" id="XP_014161658.1">
    <property type="nucleotide sequence ID" value="XM_014306183.1"/>
</dbReference>
<proteinExistence type="predicted"/>
<sequence length="85" mass="9327">MHVQEATENIPLIQEQLRQLRELSLADIDTSTPQDTDQATVDEDFSESQAASIVQPHWAPQYPTQAGSTPTIQLPDNGANNVKAN</sequence>
<evidence type="ECO:0000256" key="1">
    <source>
        <dbReference type="SAM" id="MobiDB-lite"/>
    </source>
</evidence>
<evidence type="ECO:0000313" key="2">
    <source>
        <dbReference type="EMBL" id="KNC87756.1"/>
    </source>
</evidence>
<gene>
    <name evidence="2" type="ORF">SARC_00128</name>
</gene>
<organism evidence="2 3">
    <name type="scientific">Sphaeroforma arctica JP610</name>
    <dbReference type="NCBI Taxonomy" id="667725"/>
    <lineage>
        <taxon>Eukaryota</taxon>
        <taxon>Ichthyosporea</taxon>
        <taxon>Ichthyophonida</taxon>
        <taxon>Sphaeroforma</taxon>
    </lineage>
</organism>
<dbReference type="Proteomes" id="UP000054560">
    <property type="component" value="Unassembled WGS sequence"/>
</dbReference>
<dbReference type="GeneID" id="25900632"/>
<reference evidence="2 3" key="1">
    <citation type="submission" date="2011-02" db="EMBL/GenBank/DDBJ databases">
        <title>The Genome Sequence of Sphaeroforma arctica JP610.</title>
        <authorList>
            <consortium name="The Broad Institute Genome Sequencing Platform"/>
            <person name="Russ C."/>
            <person name="Cuomo C."/>
            <person name="Young S.K."/>
            <person name="Zeng Q."/>
            <person name="Gargeya S."/>
            <person name="Alvarado L."/>
            <person name="Berlin A."/>
            <person name="Chapman S.B."/>
            <person name="Chen Z."/>
            <person name="Freedman E."/>
            <person name="Gellesch M."/>
            <person name="Goldberg J."/>
            <person name="Griggs A."/>
            <person name="Gujja S."/>
            <person name="Heilman E."/>
            <person name="Heiman D."/>
            <person name="Howarth C."/>
            <person name="Mehta T."/>
            <person name="Neiman D."/>
            <person name="Pearson M."/>
            <person name="Roberts A."/>
            <person name="Saif S."/>
            <person name="Shea T."/>
            <person name="Shenoy N."/>
            <person name="Sisk P."/>
            <person name="Stolte C."/>
            <person name="Sykes S."/>
            <person name="White J."/>
            <person name="Yandava C."/>
            <person name="Burger G."/>
            <person name="Gray M.W."/>
            <person name="Holland P.W.H."/>
            <person name="King N."/>
            <person name="Lang F.B.F."/>
            <person name="Roger A.J."/>
            <person name="Ruiz-Trillo I."/>
            <person name="Haas B."/>
            <person name="Nusbaum C."/>
            <person name="Birren B."/>
        </authorList>
    </citation>
    <scope>NUCLEOTIDE SEQUENCE [LARGE SCALE GENOMIC DNA]</scope>
    <source>
        <strain evidence="2 3">JP610</strain>
    </source>
</reference>
<dbReference type="AlphaFoldDB" id="A0A0L0GG04"/>
<feature type="region of interest" description="Disordered" evidence="1">
    <location>
        <begin position="28"/>
        <end position="85"/>
    </location>
</feature>
<feature type="compositionally biased region" description="Polar residues" evidence="1">
    <location>
        <begin position="62"/>
        <end position="85"/>
    </location>
</feature>
<name>A0A0L0GG04_9EUKA</name>
<accession>A0A0L0GG04</accession>
<dbReference type="EMBL" id="KQ241599">
    <property type="protein sequence ID" value="KNC87756.1"/>
    <property type="molecule type" value="Genomic_DNA"/>
</dbReference>